<sequence>MKGDIPLLLLLCLSITQAFQSIPFRSPSCRTHQSSNLNKHHVSAERGFDIDTTDFFENDSADQEASKSEYALLLPGHSVRIQVGDITASRKAWKKRRRNSSPILIPCSILGMSREWMVRWNVMVLLYKIGEESPNAGGAVGATCGKIQRAYRQRLGGDLNEHAKALGHDSVESLLQTLFDERIQAEYGIQTFIEPRHGNLMLTSSLTRRQARLVSRSAGIIQFRTGEDNSMIHTGLAQIRRYDADRKLARRPTEEPLGAAIRVRPDDEALERYKPGDEFNAFVHSYDTGGDNESPLLVLTEDDPRGKSLGGTFGSSVRVSRRRNMNTFNDASIERKLGDLHVGDGPIQATVVAVSPHSNSVFVDCGVGRTKGKRYGGGMARVLGMLRFDDMQVDESDVAAGDTINVYVKAVFNQSGRFMVSMDPNTKNDKKEKEADKRIERLSHKFNKDDIDALVGKECDGFVKAKSKTGNWYYVQPNMEGEDGVDLPVGVANFLKIEGEEHSVEYSTGDKVHVRLEGIDEKRGQLSMTLLD</sequence>
<feature type="signal peptide" evidence="1">
    <location>
        <begin position="1"/>
        <end position="18"/>
    </location>
</feature>
<protein>
    <recommendedName>
        <fullName evidence="4">S1 motif domain-containing protein</fullName>
    </recommendedName>
</protein>
<evidence type="ECO:0000313" key="2">
    <source>
        <dbReference type="EMBL" id="KAL3778085.1"/>
    </source>
</evidence>
<gene>
    <name evidence="2" type="ORF">ACHAWO_001751</name>
</gene>
<keyword evidence="1" id="KW-0732">Signal</keyword>
<evidence type="ECO:0008006" key="4">
    <source>
        <dbReference type="Google" id="ProtNLM"/>
    </source>
</evidence>
<keyword evidence="3" id="KW-1185">Reference proteome</keyword>
<reference evidence="2 3" key="1">
    <citation type="submission" date="2024-10" db="EMBL/GenBank/DDBJ databases">
        <title>Updated reference genomes for cyclostephanoid diatoms.</title>
        <authorList>
            <person name="Roberts W.R."/>
            <person name="Alverson A.J."/>
        </authorList>
    </citation>
    <scope>NUCLEOTIDE SEQUENCE [LARGE SCALE GENOMIC DNA]</scope>
    <source>
        <strain evidence="2 3">AJA010-31</strain>
    </source>
</reference>
<name>A0ABD3NPN9_9STRA</name>
<feature type="chain" id="PRO_5044809708" description="S1 motif domain-containing protein" evidence="1">
    <location>
        <begin position="19"/>
        <end position="532"/>
    </location>
</feature>
<evidence type="ECO:0000313" key="3">
    <source>
        <dbReference type="Proteomes" id="UP001530400"/>
    </source>
</evidence>
<comment type="caution">
    <text evidence="2">The sequence shown here is derived from an EMBL/GenBank/DDBJ whole genome shotgun (WGS) entry which is preliminary data.</text>
</comment>
<evidence type="ECO:0000256" key="1">
    <source>
        <dbReference type="SAM" id="SignalP"/>
    </source>
</evidence>
<dbReference type="Proteomes" id="UP001530400">
    <property type="component" value="Unassembled WGS sequence"/>
</dbReference>
<dbReference type="EMBL" id="JALLPJ020001006">
    <property type="protein sequence ID" value="KAL3778085.1"/>
    <property type="molecule type" value="Genomic_DNA"/>
</dbReference>
<proteinExistence type="predicted"/>
<accession>A0ABD3NPN9</accession>
<dbReference type="AlphaFoldDB" id="A0ABD3NPN9"/>
<organism evidence="2 3">
    <name type="scientific">Cyclotella atomus</name>
    <dbReference type="NCBI Taxonomy" id="382360"/>
    <lineage>
        <taxon>Eukaryota</taxon>
        <taxon>Sar</taxon>
        <taxon>Stramenopiles</taxon>
        <taxon>Ochrophyta</taxon>
        <taxon>Bacillariophyta</taxon>
        <taxon>Coscinodiscophyceae</taxon>
        <taxon>Thalassiosirophycidae</taxon>
        <taxon>Stephanodiscales</taxon>
        <taxon>Stephanodiscaceae</taxon>
        <taxon>Cyclotella</taxon>
    </lineage>
</organism>